<feature type="transmembrane region" description="Helical" evidence="5">
    <location>
        <begin position="201"/>
        <end position="220"/>
    </location>
</feature>
<accession>A0A4X2L698</accession>
<name>A0A4X2L698_VOMUR</name>
<feature type="transmembrane region" description="Helical" evidence="5">
    <location>
        <begin position="176"/>
        <end position="195"/>
    </location>
</feature>
<dbReference type="PANTHER" id="PTHR22791:SF28">
    <property type="entry name" value="E3 UBIQUITIN-PROTEIN LIGASE RNF186"/>
    <property type="match status" value="1"/>
</dbReference>
<reference evidence="8" key="2">
    <citation type="submission" date="2025-05" db="UniProtKB">
        <authorList>
            <consortium name="Ensembl"/>
        </authorList>
    </citation>
    <scope>IDENTIFICATION</scope>
</reference>
<dbReference type="STRING" id="29139.ENSVURP00010005621"/>
<evidence type="ECO:0000256" key="2">
    <source>
        <dbReference type="ARBA" id="ARBA00022771"/>
    </source>
</evidence>
<dbReference type="Proteomes" id="UP000314987">
    <property type="component" value="Unassembled WGS sequence"/>
</dbReference>
<keyword evidence="2 4" id="KW-0863">Zinc-finger</keyword>
<dbReference type="GO" id="GO:0070534">
    <property type="term" value="P:protein K63-linked ubiquitination"/>
    <property type="evidence" value="ECO:0007669"/>
    <property type="project" value="TreeGrafter"/>
</dbReference>
<sequence length="247" mass="26420">MEETQGGLSEGAETGLPDLAACPVVCAHAPEQTGMLQTKSLGAFPAETEAQESPSSADRDLECLVCCHRYSCDRLPKVLTCQHIFCAVCLKLLLTIREDSWMVICPLCRTATSVPGGLICNLRDQAEVLGGLTALGPEVQLSPQQLAQPTRRGVVIVLDGDTEDSVSANRAAARRLAVLLGLLVLLIFLILPFVYPGMIRWVLVFIMCLALLLSSMFCCLPGSRGCCSPAKTLLSAQQKHSHVASIA</sequence>
<dbReference type="GO" id="GO:0043161">
    <property type="term" value="P:proteasome-mediated ubiquitin-dependent protein catabolic process"/>
    <property type="evidence" value="ECO:0007669"/>
    <property type="project" value="TreeGrafter"/>
</dbReference>
<evidence type="ECO:0000259" key="6">
    <source>
        <dbReference type="PROSITE" id="PS50089"/>
    </source>
</evidence>
<evidence type="ECO:0000313" key="9">
    <source>
        <dbReference type="Proteomes" id="UP000314987"/>
    </source>
</evidence>
<dbReference type="Ensembl" id="ENSVURT00010019545.1">
    <property type="protein sequence ID" value="ENSVURP00010017205.1"/>
    <property type="gene ID" value="ENSVURG00010013143.1"/>
</dbReference>
<keyword evidence="5" id="KW-0812">Transmembrane</keyword>
<dbReference type="InterPro" id="IPR017907">
    <property type="entry name" value="Znf_RING_CS"/>
</dbReference>
<dbReference type="GO" id="GO:0061630">
    <property type="term" value="F:ubiquitin protein ligase activity"/>
    <property type="evidence" value="ECO:0007669"/>
    <property type="project" value="TreeGrafter"/>
</dbReference>
<evidence type="ECO:0000256" key="4">
    <source>
        <dbReference type="PROSITE-ProRule" id="PRU00175"/>
    </source>
</evidence>
<dbReference type="InterPro" id="IPR051435">
    <property type="entry name" value="RING_finger_E3_ubiq-ligases"/>
</dbReference>
<dbReference type="GO" id="GO:0035519">
    <property type="term" value="P:protein K29-linked ubiquitination"/>
    <property type="evidence" value="ECO:0007669"/>
    <property type="project" value="TreeGrafter"/>
</dbReference>
<dbReference type="GeneTree" id="ENSGT00510000049175"/>
<gene>
    <name evidence="8" type="primary">LOC114028520</name>
    <name evidence="7" type="synonym">LOC114028521</name>
</gene>
<keyword evidence="5" id="KW-1133">Transmembrane helix</keyword>
<dbReference type="PROSITE" id="PS00518">
    <property type="entry name" value="ZF_RING_1"/>
    <property type="match status" value="1"/>
</dbReference>
<keyword evidence="3" id="KW-0862">Zinc</keyword>
<reference evidence="9" key="1">
    <citation type="submission" date="2018-12" db="EMBL/GenBank/DDBJ databases">
        <authorList>
            <person name="Yazar S."/>
        </authorList>
    </citation>
    <scope>NUCLEOTIDE SEQUENCE [LARGE SCALE GENOMIC DNA]</scope>
</reference>
<evidence type="ECO:0000256" key="3">
    <source>
        <dbReference type="ARBA" id="ARBA00022833"/>
    </source>
</evidence>
<organism evidence="8 9">
    <name type="scientific">Vombatus ursinus</name>
    <name type="common">Common wombat</name>
    <dbReference type="NCBI Taxonomy" id="29139"/>
    <lineage>
        <taxon>Eukaryota</taxon>
        <taxon>Metazoa</taxon>
        <taxon>Chordata</taxon>
        <taxon>Craniata</taxon>
        <taxon>Vertebrata</taxon>
        <taxon>Euteleostomi</taxon>
        <taxon>Mammalia</taxon>
        <taxon>Metatheria</taxon>
        <taxon>Diprotodontia</taxon>
        <taxon>Vombatidae</taxon>
        <taxon>Vombatus</taxon>
    </lineage>
</organism>
<evidence type="ECO:0000256" key="1">
    <source>
        <dbReference type="ARBA" id="ARBA00022723"/>
    </source>
</evidence>
<dbReference type="GO" id="GO:0070059">
    <property type="term" value="P:intrinsic apoptotic signaling pathway in response to endoplasmic reticulum stress"/>
    <property type="evidence" value="ECO:0007669"/>
    <property type="project" value="TreeGrafter"/>
</dbReference>
<dbReference type="GO" id="GO:0005789">
    <property type="term" value="C:endoplasmic reticulum membrane"/>
    <property type="evidence" value="ECO:0007669"/>
    <property type="project" value="TreeGrafter"/>
</dbReference>
<dbReference type="PROSITE" id="PS50089">
    <property type="entry name" value="ZF_RING_2"/>
    <property type="match status" value="1"/>
</dbReference>
<keyword evidence="9" id="KW-1185">Reference proteome</keyword>
<dbReference type="SMART" id="SM00184">
    <property type="entry name" value="RING"/>
    <property type="match status" value="1"/>
</dbReference>
<dbReference type="InterPro" id="IPR001841">
    <property type="entry name" value="Znf_RING"/>
</dbReference>
<dbReference type="Ensembl" id="ENSVURT00010006362.1">
    <property type="protein sequence ID" value="ENSVURP00010005621.1"/>
    <property type="gene ID" value="ENSVURG00010004392.1"/>
</dbReference>
<keyword evidence="5" id="KW-0472">Membrane</keyword>
<dbReference type="GO" id="GO:0070585">
    <property type="term" value="P:protein localization to mitochondrion"/>
    <property type="evidence" value="ECO:0007669"/>
    <property type="project" value="TreeGrafter"/>
</dbReference>
<evidence type="ECO:0000313" key="7">
    <source>
        <dbReference type="Ensembl" id="ENSVURP00010005621.1"/>
    </source>
</evidence>
<feature type="domain" description="RING-type" evidence="6">
    <location>
        <begin position="63"/>
        <end position="109"/>
    </location>
</feature>
<dbReference type="Gene3D" id="3.30.40.10">
    <property type="entry name" value="Zinc/RING finger domain, C3HC4 (zinc finger)"/>
    <property type="match status" value="1"/>
</dbReference>
<dbReference type="GO" id="GO:0051865">
    <property type="term" value="P:protein autoubiquitination"/>
    <property type="evidence" value="ECO:0007669"/>
    <property type="project" value="TreeGrafter"/>
</dbReference>
<dbReference type="AlphaFoldDB" id="A0A4X2L698"/>
<dbReference type="GO" id="GO:0008270">
    <property type="term" value="F:zinc ion binding"/>
    <property type="evidence" value="ECO:0007669"/>
    <property type="project" value="UniProtKB-KW"/>
</dbReference>
<keyword evidence="1" id="KW-0479">Metal-binding</keyword>
<dbReference type="SUPFAM" id="SSF57850">
    <property type="entry name" value="RING/U-box"/>
    <property type="match status" value="1"/>
</dbReference>
<evidence type="ECO:0000313" key="8">
    <source>
        <dbReference type="Ensembl" id="ENSVURP00010017205.1"/>
    </source>
</evidence>
<dbReference type="InterPro" id="IPR013083">
    <property type="entry name" value="Znf_RING/FYVE/PHD"/>
</dbReference>
<protein>
    <recommendedName>
        <fullName evidence="6">RING-type domain-containing protein</fullName>
    </recommendedName>
</protein>
<evidence type="ECO:0000256" key="5">
    <source>
        <dbReference type="SAM" id="Phobius"/>
    </source>
</evidence>
<dbReference type="PANTHER" id="PTHR22791">
    <property type="entry name" value="RING-TYPE DOMAIN-CONTAINING PROTEIN"/>
    <property type="match status" value="1"/>
</dbReference>
<proteinExistence type="predicted"/>
<dbReference type="OMA" id="EVQLCPQ"/>